<dbReference type="SUPFAM" id="SSF46894">
    <property type="entry name" value="C-terminal effector domain of the bipartite response regulators"/>
    <property type="match status" value="1"/>
</dbReference>
<organism evidence="5 6">
    <name type="scientific">Microbispora corallina</name>
    <dbReference type="NCBI Taxonomy" id="83302"/>
    <lineage>
        <taxon>Bacteria</taxon>
        <taxon>Bacillati</taxon>
        <taxon>Actinomycetota</taxon>
        <taxon>Actinomycetes</taxon>
        <taxon>Streptosporangiales</taxon>
        <taxon>Streptosporangiaceae</taxon>
        <taxon>Microbispora</taxon>
    </lineage>
</organism>
<keyword evidence="2" id="KW-0238">DNA-binding</keyword>
<accession>A0ABQ4FXS7</accession>
<protein>
    <recommendedName>
        <fullName evidence="4">HTH luxR-type domain-containing protein</fullName>
    </recommendedName>
</protein>
<dbReference type="Proteomes" id="UP000603904">
    <property type="component" value="Unassembled WGS sequence"/>
</dbReference>
<dbReference type="RefSeq" id="WP_204057129.1">
    <property type="nucleotide sequence ID" value="NZ_BAAAGP010000004.1"/>
</dbReference>
<dbReference type="Gene3D" id="1.10.10.10">
    <property type="entry name" value="Winged helix-like DNA-binding domain superfamily/Winged helix DNA-binding domain"/>
    <property type="match status" value="1"/>
</dbReference>
<dbReference type="PROSITE" id="PS00622">
    <property type="entry name" value="HTH_LUXR_1"/>
    <property type="match status" value="1"/>
</dbReference>
<evidence type="ECO:0000256" key="1">
    <source>
        <dbReference type="ARBA" id="ARBA00023015"/>
    </source>
</evidence>
<dbReference type="EMBL" id="BOOC01000009">
    <property type="protein sequence ID" value="GIH39617.1"/>
    <property type="molecule type" value="Genomic_DNA"/>
</dbReference>
<dbReference type="PROSITE" id="PS50043">
    <property type="entry name" value="HTH_LUXR_2"/>
    <property type="match status" value="1"/>
</dbReference>
<proteinExistence type="predicted"/>
<evidence type="ECO:0000313" key="5">
    <source>
        <dbReference type="EMBL" id="GIH39617.1"/>
    </source>
</evidence>
<keyword evidence="1" id="KW-0805">Transcription regulation</keyword>
<dbReference type="SMART" id="SM00421">
    <property type="entry name" value="HTH_LUXR"/>
    <property type="match status" value="1"/>
</dbReference>
<keyword evidence="3" id="KW-0804">Transcription</keyword>
<evidence type="ECO:0000313" key="6">
    <source>
        <dbReference type="Proteomes" id="UP000603904"/>
    </source>
</evidence>
<dbReference type="PANTHER" id="PTHR44688:SF16">
    <property type="entry name" value="DNA-BINDING TRANSCRIPTIONAL ACTIVATOR DEVR_DOSR"/>
    <property type="match status" value="1"/>
</dbReference>
<dbReference type="InterPro" id="IPR036388">
    <property type="entry name" value="WH-like_DNA-bd_sf"/>
</dbReference>
<dbReference type="InterPro" id="IPR000792">
    <property type="entry name" value="Tscrpt_reg_LuxR_C"/>
</dbReference>
<sequence>MPQPSARDYDRMLELASALLQSPEPKAAWTLIGRQLLGPLVRGDVFTRVDVDYTRSAGRMLDIEPEPAARQTPPGSDVHRTIIAEHPLAVHYGRTGTLAPLRVSDLMPSRAWRRTVACATMREVFGTTHALGVPLRSRPFRGLSVQLAGGDFSERDLAVVRRLQPLLVALDRHERHLARWRDVSGGPDTADAVAGLRITPRELVVLTAMADGLTAAGIARRLNIAVRTVGKHQENLYRKLRASDRLGAVLTAQRLGILPVPRSGEGGDAGPRG</sequence>
<feature type="domain" description="HTH luxR-type" evidence="4">
    <location>
        <begin position="191"/>
        <end position="256"/>
    </location>
</feature>
<dbReference type="PRINTS" id="PR00038">
    <property type="entry name" value="HTHLUXR"/>
</dbReference>
<dbReference type="Pfam" id="PF00196">
    <property type="entry name" value="GerE"/>
    <property type="match status" value="1"/>
</dbReference>
<reference evidence="5 6" key="1">
    <citation type="submission" date="2021-01" db="EMBL/GenBank/DDBJ databases">
        <title>Whole genome shotgun sequence of Microbispora corallina NBRC 16416.</title>
        <authorList>
            <person name="Komaki H."/>
            <person name="Tamura T."/>
        </authorList>
    </citation>
    <scope>NUCLEOTIDE SEQUENCE [LARGE SCALE GENOMIC DNA]</scope>
    <source>
        <strain evidence="5 6">NBRC 16416</strain>
    </source>
</reference>
<gene>
    <name evidence="5" type="ORF">Mco01_26170</name>
</gene>
<dbReference type="CDD" id="cd06170">
    <property type="entry name" value="LuxR_C_like"/>
    <property type="match status" value="1"/>
</dbReference>
<evidence type="ECO:0000259" key="4">
    <source>
        <dbReference type="PROSITE" id="PS50043"/>
    </source>
</evidence>
<comment type="caution">
    <text evidence="5">The sequence shown here is derived from an EMBL/GenBank/DDBJ whole genome shotgun (WGS) entry which is preliminary data.</text>
</comment>
<evidence type="ECO:0000256" key="3">
    <source>
        <dbReference type="ARBA" id="ARBA00023163"/>
    </source>
</evidence>
<dbReference type="PANTHER" id="PTHR44688">
    <property type="entry name" value="DNA-BINDING TRANSCRIPTIONAL ACTIVATOR DEVR_DOSR"/>
    <property type="match status" value="1"/>
</dbReference>
<dbReference type="InterPro" id="IPR016032">
    <property type="entry name" value="Sig_transdc_resp-reg_C-effctor"/>
</dbReference>
<evidence type="ECO:0000256" key="2">
    <source>
        <dbReference type="ARBA" id="ARBA00023125"/>
    </source>
</evidence>
<keyword evidence="6" id="KW-1185">Reference proteome</keyword>
<name>A0ABQ4FXS7_9ACTN</name>